<feature type="non-terminal residue" evidence="2">
    <location>
        <position position="132"/>
    </location>
</feature>
<evidence type="ECO:0000313" key="2">
    <source>
        <dbReference type="EMBL" id="CAA9286913.1"/>
    </source>
</evidence>
<name>A0A6J4JT38_9PROT</name>
<dbReference type="AlphaFoldDB" id="A0A6J4JT38"/>
<feature type="compositionally biased region" description="Basic and acidic residues" evidence="1">
    <location>
        <begin position="74"/>
        <end position="84"/>
    </location>
</feature>
<sequence>ELVLPQFRPQHDGALLLVRGLRARRLQLGPVDGRGLRCGHRRPRRGARRGRGASGLRQSPRAARGQPALALHRPRPEPARHDAAGARLRQPEILVRRPHLRGFAPTRGAGAAARPCRLPRTTTGQEAKGQDL</sequence>
<accession>A0A6J4JT38</accession>
<organism evidence="2">
    <name type="scientific">uncultured Acetobacteraceae bacterium</name>
    <dbReference type="NCBI Taxonomy" id="169975"/>
    <lineage>
        <taxon>Bacteria</taxon>
        <taxon>Pseudomonadati</taxon>
        <taxon>Pseudomonadota</taxon>
        <taxon>Alphaproteobacteria</taxon>
        <taxon>Acetobacterales</taxon>
        <taxon>Acetobacteraceae</taxon>
        <taxon>environmental samples</taxon>
    </lineage>
</organism>
<evidence type="ECO:0000256" key="1">
    <source>
        <dbReference type="SAM" id="MobiDB-lite"/>
    </source>
</evidence>
<proteinExistence type="predicted"/>
<reference evidence="2" key="1">
    <citation type="submission" date="2020-02" db="EMBL/GenBank/DDBJ databases">
        <authorList>
            <person name="Meier V. D."/>
        </authorList>
    </citation>
    <scope>NUCLEOTIDE SEQUENCE</scope>
    <source>
        <strain evidence="2">AVDCRST_MAG08</strain>
    </source>
</reference>
<feature type="compositionally biased region" description="Basic residues" evidence="1">
    <location>
        <begin position="37"/>
        <end position="51"/>
    </location>
</feature>
<gene>
    <name evidence="2" type="ORF">AVDCRST_MAG08-4289</name>
</gene>
<feature type="region of interest" description="Disordered" evidence="1">
    <location>
        <begin position="31"/>
        <end position="132"/>
    </location>
</feature>
<feature type="non-terminal residue" evidence="2">
    <location>
        <position position="1"/>
    </location>
</feature>
<protein>
    <submittedName>
        <fullName evidence="2">Dipeptide-binding ABC transporter, periplasmic substrate-binding component</fullName>
    </submittedName>
</protein>
<dbReference type="EMBL" id="CADCTG010000342">
    <property type="protein sequence ID" value="CAA9286913.1"/>
    <property type="molecule type" value="Genomic_DNA"/>
</dbReference>
<feature type="compositionally biased region" description="Low complexity" evidence="1">
    <location>
        <begin position="101"/>
        <end position="120"/>
    </location>
</feature>